<dbReference type="EMBL" id="LLXH01010065">
    <property type="protein sequence ID" value="PKC50418.1"/>
    <property type="molecule type" value="Genomic_DNA"/>
</dbReference>
<gene>
    <name evidence="1" type="ORF">RhiirA1_486415</name>
</gene>
<proteinExistence type="predicted"/>
<comment type="caution">
    <text evidence="1">The sequence shown here is derived from an EMBL/GenBank/DDBJ whole genome shotgun (WGS) entry which is preliminary data.</text>
</comment>
<dbReference type="PANTHER" id="PTHR35586">
    <property type="entry name" value="SLL1691 PROTEIN"/>
    <property type="match status" value="1"/>
</dbReference>
<dbReference type="PANTHER" id="PTHR35586:SF1">
    <property type="entry name" value="SLL1691 PROTEIN"/>
    <property type="match status" value="1"/>
</dbReference>
<name>A0A2N0QH88_9GLOM</name>
<protein>
    <recommendedName>
        <fullName evidence="3">Transposase (putative) YhgA-like domain-containing protein</fullName>
    </recommendedName>
</protein>
<feature type="non-terminal residue" evidence="1">
    <location>
        <position position="153"/>
    </location>
</feature>
<reference evidence="1 2" key="1">
    <citation type="submission" date="2017-10" db="EMBL/GenBank/DDBJ databases">
        <title>Extensive intraspecific genome diversity in a model arbuscular mycorrhizal fungus.</title>
        <authorList>
            <person name="Chen E.C.H."/>
            <person name="Morin E."/>
            <person name="Baudet D."/>
            <person name="Noel J."/>
            <person name="Ndikumana S."/>
            <person name="Charron P."/>
            <person name="St-Onge C."/>
            <person name="Giorgi J."/>
            <person name="Grigoriev I.V."/>
            <person name="Roux C."/>
            <person name="Martin F.M."/>
            <person name="Corradi N."/>
        </authorList>
    </citation>
    <scope>NUCLEOTIDE SEQUENCE [LARGE SCALE GENOMIC DNA]</scope>
    <source>
        <strain evidence="1 2">A1</strain>
    </source>
</reference>
<evidence type="ECO:0000313" key="1">
    <source>
        <dbReference type="EMBL" id="PKC50418.1"/>
    </source>
</evidence>
<dbReference type="Proteomes" id="UP000232688">
    <property type="component" value="Unassembled WGS sequence"/>
</dbReference>
<dbReference type="VEuPathDB" id="FungiDB:RhiirA1_486415"/>
<organism evidence="1 2">
    <name type="scientific">Rhizophagus irregularis</name>
    <dbReference type="NCBI Taxonomy" id="588596"/>
    <lineage>
        <taxon>Eukaryota</taxon>
        <taxon>Fungi</taxon>
        <taxon>Fungi incertae sedis</taxon>
        <taxon>Mucoromycota</taxon>
        <taxon>Glomeromycotina</taxon>
        <taxon>Glomeromycetes</taxon>
        <taxon>Glomerales</taxon>
        <taxon>Glomeraceae</taxon>
        <taxon>Rhizophagus</taxon>
    </lineage>
</organism>
<dbReference type="AlphaFoldDB" id="A0A2N0QH88"/>
<reference evidence="1 2" key="2">
    <citation type="submission" date="2017-10" db="EMBL/GenBank/DDBJ databases">
        <title>Genome analyses suggest a sexual origin of heterokaryosis in a supposedly ancient asexual fungus.</title>
        <authorList>
            <person name="Corradi N."/>
            <person name="Sedzielewska K."/>
            <person name="Noel J."/>
            <person name="Charron P."/>
            <person name="Farinelli L."/>
            <person name="Marton T."/>
            <person name="Kruger M."/>
            <person name="Pelin A."/>
            <person name="Brachmann A."/>
            <person name="Corradi N."/>
        </authorList>
    </citation>
    <scope>NUCLEOTIDE SEQUENCE [LARGE SCALE GENOMIC DNA]</scope>
    <source>
        <strain evidence="1 2">A1</strain>
    </source>
</reference>
<sequence>MFTDLFEGESRRADIVIETKLKGQETFLIIHVEAQSYYQENFHERMYHYFSLLYNKYRKPILPIAVFSYDEKRVEKNEYTLEFPFFRVMNFRYLTLNLRKLHWKDYITSDNPVAASLLSKMGYRDEEKIEVKKEFLRMLVRMNLDPARERYIY</sequence>
<accession>A0A2N0QH88</accession>
<evidence type="ECO:0000313" key="2">
    <source>
        <dbReference type="Proteomes" id="UP000232688"/>
    </source>
</evidence>
<evidence type="ECO:0008006" key="3">
    <source>
        <dbReference type="Google" id="ProtNLM"/>
    </source>
</evidence>